<comment type="caution">
    <text evidence="1">The sequence shown here is derived from an EMBL/GenBank/DDBJ whole genome shotgun (WGS) entry which is preliminary data.</text>
</comment>
<name>A0A0V1F7W9_TRIPS</name>
<dbReference type="AlphaFoldDB" id="A0A0V1F7W9"/>
<keyword evidence="2" id="KW-1185">Reference proteome</keyword>
<reference evidence="1 2" key="1">
    <citation type="submission" date="2015-01" db="EMBL/GenBank/DDBJ databases">
        <title>Evolution of Trichinella species and genotypes.</title>
        <authorList>
            <person name="Korhonen P.K."/>
            <person name="Edoardo P."/>
            <person name="Giuseppe L.R."/>
            <person name="Gasser R.B."/>
        </authorList>
    </citation>
    <scope>NUCLEOTIDE SEQUENCE [LARGE SCALE GENOMIC DNA]</scope>
    <source>
        <strain evidence="1">ISS470</strain>
    </source>
</reference>
<proteinExistence type="predicted"/>
<dbReference type="EMBL" id="JYDT01000187">
    <property type="protein sequence ID" value="KRY82135.1"/>
    <property type="molecule type" value="Genomic_DNA"/>
</dbReference>
<evidence type="ECO:0000313" key="2">
    <source>
        <dbReference type="Proteomes" id="UP000054995"/>
    </source>
</evidence>
<accession>A0A0V1F7W9</accession>
<organism evidence="1 2">
    <name type="scientific">Trichinella pseudospiralis</name>
    <name type="common">Parasitic roundworm</name>
    <dbReference type="NCBI Taxonomy" id="6337"/>
    <lineage>
        <taxon>Eukaryota</taxon>
        <taxon>Metazoa</taxon>
        <taxon>Ecdysozoa</taxon>
        <taxon>Nematoda</taxon>
        <taxon>Enoplea</taxon>
        <taxon>Dorylaimia</taxon>
        <taxon>Trichinellida</taxon>
        <taxon>Trichinellidae</taxon>
        <taxon>Trichinella</taxon>
    </lineage>
</organism>
<dbReference type="Proteomes" id="UP000054995">
    <property type="component" value="Unassembled WGS sequence"/>
</dbReference>
<sequence length="59" mass="6784">MDYVKTTDGAAVIKYNLSNSEQTVKPNKTHSILFSNCTLLILWHDMQKQLKLLLIVINH</sequence>
<protein>
    <submittedName>
        <fullName evidence="1">Uncharacterized protein</fullName>
    </submittedName>
</protein>
<gene>
    <name evidence="1" type="ORF">T4D_7709</name>
</gene>
<evidence type="ECO:0000313" key="1">
    <source>
        <dbReference type="EMBL" id="KRY82135.1"/>
    </source>
</evidence>